<dbReference type="Pfam" id="PF06889">
    <property type="entry name" value="DUF1266"/>
    <property type="match status" value="1"/>
</dbReference>
<gene>
    <name evidence="2" type="ORF">J1792_09055</name>
</gene>
<sequence length="398" mass="44941">MGIPGQVPPPWQAPSEVERKLYEAKVRGDWAAYFDVLAEADLFHAISRQYVDDNPGRVVSRTYWEPRMGVECYAYLTQGMLPAPVEDPVFFLERLSDAARHWPRPDAWLAVNPGTPCEAFFPATPAHRAVWEEHARKAPEDPPRSLRTLWVGGPLQGPVAHGLACGAFLMVNNNELWNAVAHHGSGYGTERRSLERWWGVTSRAKWLEYVEDLLQGRMVSSTWEFVLRVRRSIAREYGGPVEVAHWREITERVLRHNAVESGAEPGDPSIAAEVGRLQQLIGRITRYEARFRADGLLADGKFVRSVLSWDYGRASAMARWGVAARFGSVAEAEAAVVRAGRVSQATYNSWHDFAAGYALGRCLHFDEEEFGNWYQGVLEAYRLLVTDPQSPWLNIPWK</sequence>
<dbReference type="Proteomes" id="UP000664781">
    <property type="component" value="Unassembled WGS sequence"/>
</dbReference>
<proteinExistence type="predicted"/>
<evidence type="ECO:0000313" key="2">
    <source>
        <dbReference type="EMBL" id="MBO0652932.1"/>
    </source>
</evidence>
<protein>
    <submittedName>
        <fullName evidence="2">DUF1266 domain-containing protein</fullName>
    </submittedName>
</protein>
<comment type="caution">
    <text evidence="2">The sequence shown here is derived from an EMBL/GenBank/DDBJ whole genome shotgun (WGS) entry which is preliminary data.</text>
</comment>
<accession>A0A939JPP8</accession>
<reference evidence="2" key="1">
    <citation type="submission" date="2021-03" db="EMBL/GenBank/DDBJ databases">
        <title>Streptomyces strains.</title>
        <authorList>
            <person name="Lund M.B."/>
            <person name="Toerring T."/>
        </authorList>
    </citation>
    <scope>NUCLEOTIDE SEQUENCE</scope>
    <source>
        <strain evidence="2">JCM 4242</strain>
    </source>
</reference>
<feature type="domain" description="DUF1266" evidence="1">
    <location>
        <begin position="193"/>
        <end position="397"/>
    </location>
</feature>
<evidence type="ECO:0000259" key="1">
    <source>
        <dbReference type="Pfam" id="PF06889"/>
    </source>
</evidence>
<evidence type="ECO:0000313" key="3">
    <source>
        <dbReference type="Proteomes" id="UP000664781"/>
    </source>
</evidence>
<keyword evidence="3" id="KW-1185">Reference proteome</keyword>
<dbReference type="InterPro" id="IPR009677">
    <property type="entry name" value="DUF1266"/>
</dbReference>
<dbReference type="EMBL" id="JAFMOF010000001">
    <property type="protein sequence ID" value="MBO0652932.1"/>
    <property type="molecule type" value="Genomic_DNA"/>
</dbReference>
<name>A0A939JPP8_9ACTN</name>
<organism evidence="2 3">
    <name type="scientific">Streptomyces triculaminicus</name>
    <dbReference type="NCBI Taxonomy" id="2816232"/>
    <lineage>
        <taxon>Bacteria</taxon>
        <taxon>Bacillati</taxon>
        <taxon>Actinomycetota</taxon>
        <taxon>Actinomycetes</taxon>
        <taxon>Kitasatosporales</taxon>
        <taxon>Streptomycetaceae</taxon>
        <taxon>Streptomyces</taxon>
    </lineage>
</organism>
<dbReference type="RefSeq" id="WP_207246968.1">
    <property type="nucleotide sequence ID" value="NZ_JAFMOF010000001.1"/>
</dbReference>
<dbReference type="AlphaFoldDB" id="A0A939JPP8"/>